<keyword evidence="11" id="KW-1185">Reference proteome</keyword>
<feature type="compositionally biased region" description="Basic and acidic residues" evidence="7">
    <location>
        <begin position="12"/>
        <end position="24"/>
    </location>
</feature>
<dbReference type="Proteomes" id="UP001595846">
    <property type="component" value="Unassembled WGS sequence"/>
</dbReference>
<dbReference type="Gene3D" id="3.40.50.1820">
    <property type="entry name" value="alpha/beta hydrolase"/>
    <property type="match status" value="1"/>
</dbReference>
<feature type="region of interest" description="Disordered" evidence="7">
    <location>
        <begin position="1"/>
        <end position="24"/>
    </location>
</feature>
<dbReference type="FunFam" id="3.40.50.1820:FF:000005">
    <property type="entry name" value="Prolyl endopeptidase"/>
    <property type="match status" value="1"/>
</dbReference>
<dbReference type="InterPro" id="IPR001375">
    <property type="entry name" value="Peptidase_S9_cat"/>
</dbReference>
<reference evidence="10 11" key="1">
    <citation type="journal article" date="2019" name="Int. J. Syst. Evol. Microbiol.">
        <title>The Global Catalogue of Microorganisms (GCM) 10K type strain sequencing project: providing services to taxonomists for standard genome sequencing and annotation.</title>
        <authorList>
            <consortium name="The Broad Institute Genomics Platform"/>
            <consortium name="The Broad Institute Genome Sequencing Center for Infectious Disease"/>
            <person name="Wu L."/>
            <person name="Ma J."/>
        </authorList>
    </citation>
    <scope>NUCLEOTIDE SEQUENCE [LARGE SCALE GENOMIC DNA]</scope>
    <source>
        <strain evidence="10 11">IBRC-M 10256</strain>
    </source>
</reference>
<dbReference type="Gene3D" id="2.130.10.120">
    <property type="entry name" value="Prolyl oligopeptidase, N-terminal domain"/>
    <property type="match status" value="1"/>
</dbReference>
<evidence type="ECO:0000256" key="4">
    <source>
        <dbReference type="ARBA" id="ARBA00022670"/>
    </source>
</evidence>
<comment type="catalytic activity">
    <reaction evidence="1">
        <text>Hydrolysis of Pro-|-Xaa &gt;&gt; Ala-|-Xaa in oligopeptides.</text>
        <dbReference type="EC" id="3.4.21.26"/>
    </reaction>
</comment>
<dbReference type="InterPro" id="IPR029058">
    <property type="entry name" value="AB_hydrolase_fold"/>
</dbReference>
<evidence type="ECO:0000259" key="9">
    <source>
        <dbReference type="Pfam" id="PF02897"/>
    </source>
</evidence>
<dbReference type="SUPFAM" id="SSF50993">
    <property type="entry name" value="Peptidase/esterase 'gauge' domain"/>
    <property type="match status" value="1"/>
</dbReference>
<evidence type="ECO:0000256" key="1">
    <source>
        <dbReference type="ARBA" id="ARBA00001070"/>
    </source>
</evidence>
<comment type="caution">
    <text evidence="10">The sequence shown here is derived from an EMBL/GenBank/DDBJ whole genome shotgun (WGS) entry which is preliminary data.</text>
</comment>
<dbReference type="GeneID" id="73902976"/>
<keyword evidence="4" id="KW-0645">Protease</keyword>
<evidence type="ECO:0000256" key="5">
    <source>
        <dbReference type="ARBA" id="ARBA00022801"/>
    </source>
</evidence>
<dbReference type="SUPFAM" id="SSF53474">
    <property type="entry name" value="alpha/beta-Hydrolases"/>
    <property type="match status" value="1"/>
</dbReference>
<evidence type="ECO:0000256" key="2">
    <source>
        <dbReference type="ARBA" id="ARBA00005228"/>
    </source>
</evidence>
<evidence type="ECO:0000256" key="6">
    <source>
        <dbReference type="ARBA" id="ARBA00022825"/>
    </source>
</evidence>
<accession>A0ABD5NLQ7</accession>
<organism evidence="10 11">
    <name type="scientific">Halovivax cerinus</name>
    <dbReference type="NCBI Taxonomy" id="1487865"/>
    <lineage>
        <taxon>Archaea</taxon>
        <taxon>Methanobacteriati</taxon>
        <taxon>Methanobacteriota</taxon>
        <taxon>Stenosarchaea group</taxon>
        <taxon>Halobacteria</taxon>
        <taxon>Halobacteriales</taxon>
        <taxon>Natrialbaceae</taxon>
        <taxon>Halovivax</taxon>
    </lineage>
</organism>
<dbReference type="PANTHER" id="PTHR42881:SF2">
    <property type="entry name" value="PROLYL ENDOPEPTIDASE"/>
    <property type="match status" value="1"/>
</dbReference>
<dbReference type="EMBL" id="JBHSAQ010000002">
    <property type="protein sequence ID" value="MFC3957608.1"/>
    <property type="molecule type" value="Genomic_DNA"/>
</dbReference>
<name>A0ABD5NLQ7_9EURY</name>
<sequence>MNHPTGSNPPPTERDPVTEKLHGEEIVDPYRWLEGDDEAVREWEAAQNDYTDGFVETDRREDLRPQFERVADHTTYQLPVARGGRYFQLIETADADQPHLTVRAERDDEPRTLVDPAEFGETVSLGWFVPDPDGERVVYGLMDGGTEEFDLRVLDVETGEVIDRVDGVGRCGEVSVAWTGEGFYYQSTGAAADDELLDKAIRYHEMGDGGADRTVTDDIPESRWPNVQVDRETGLVLVALGELASDTELYVLEDGELVPLLTDVDASLVPLVHDGDVYLRTNHDAPRFRLLGVAATDLVDGGAAAIPSDERGLDSFETVIPESDDVLFDVAPAGDGLVVHRIRDAESMVSLHDADGTARHELTLPEHAGIGRDAIGGSRDADEAFFTLQGFDRPPSIVHADAGPAAGSDDWEIVQEPELPTNRDPRVELDLTVDQLWADSPDGTSVPVFVVHRTDIDLDGDAPTVLYGYGGFRIPLLPSFDEYRLPFLADGGVFAVACLRGGLEFGEAWHEAGHRAQKTNVFDDFEAVGEALIDEGYTTADRLAAWGGSNGGLLVGAAITRRPDLFGAAVCAVPLLDMLRFHKFLLGATWTPEYGSPDDPEAFAWLREYSPYHNVAETEYPATLFQTAAGDTRVHPSHARKMTARVQAATTGDAPICFRGDEGTGHGAGTATSIEIEQQLDRWTWVAEMLGVDSS</sequence>
<comment type="similarity">
    <text evidence="2">Belongs to the peptidase S9A family.</text>
</comment>
<proteinExistence type="inferred from homology"/>
<feature type="domain" description="Peptidase S9A N-terminal" evidence="9">
    <location>
        <begin position="10"/>
        <end position="402"/>
    </location>
</feature>
<dbReference type="Pfam" id="PF00326">
    <property type="entry name" value="Peptidase_S9"/>
    <property type="match status" value="1"/>
</dbReference>
<gene>
    <name evidence="10" type="ORF">ACFOUR_04365</name>
</gene>
<evidence type="ECO:0000256" key="7">
    <source>
        <dbReference type="SAM" id="MobiDB-lite"/>
    </source>
</evidence>
<dbReference type="RefSeq" id="WP_256533834.1">
    <property type="nucleotide sequence ID" value="NZ_CP101824.1"/>
</dbReference>
<protein>
    <recommendedName>
        <fullName evidence="3">prolyl oligopeptidase</fullName>
        <ecNumber evidence="3">3.4.21.26</ecNumber>
    </recommendedName>
</protein>
<dbReference type="InterPro" id="IPR002470">
    <property type="entry name" value="Peptidase_S9A"/>
</dbReference>
<dbReference type="PRINTS" id="PR00862">
    <property type="entry name" value="PROLIGOPTASE"/>
</dbReference>
<dbReference type="PANTHER" id="PTHR42881">
    <property type="entry name" value="PROLYL ENDOPEPTIDASE"/>
    <property type="match status" value="1"/>
</dbReference>
<dbReference type="GO" id="GO:0006508">
    <property type="term" value="P:proteolysis"/>
    <property type="evidence" value="ECO:0007669"/>
    <property type="project" value="UniProtKB-KW"/>
</dbReference>
<dbReference type="EC" id="3.4.21.26" evidence="3"/>
<dbReference type="GO" id="GO:0004252">
    <property type="term" value="F:serine-type endopeptidase activity"/>
    <property type="evidence" value="ECO:0007669"/>
    <property type="project" value="UniProtKB-EC"/>
</dbReference>
<dbReference type="Pfam" id="PF02897">
    <property type="entry name" value="Peptidase_S9_N"/>
    <property type="match status" value="1"/>
</dbReference>
<dbReference type="AlphaFoldDB" id="A0ABD5NLQ7"/>
<feature type="domain" description="Peptidase S9 prolyl oligopeptidase catalytic" evidence="8">
    <location>
        <begin position="479"/>
        <end position="691"/>
    </location>
</feature>
<dbReference type="InterPro" id="IPR051167">
    <property type="entry name" value="Prolyl_oligopep/macrocyclase"/>
</dbReference>
<evidence type="ECO:0000259" key="8">
    <source>
        <dbReference type="Pfam" id="PF00326"/>
    </source>
</evidence>
<keyword evidence="6" id="KW-0720">Serine protease</keyword>
<evidence type="ECO:0000313" key="11">
    <source>
        <dbReference type="Proteomes" id="UP001595846"/>
    </source>
</evidence>
<evidence type="ECO:0000313" key="10">
    <source>
        <dbReference type="EMBL" id="MFC3957608.1"/>
    </source>
</evidence>
<keyword evidence="5" id="KW-0378">Hydrolase</keyword>
<dbReference type="InterPro" id="IPR023302">
    <property type="entry name" value="Pept_S9A_N"/>
</dbReference>
<evidence type="ECO:0000256" key="3">
    <source>
        <dbReference type="ARBA" id="ARBA00011897"/>
    </source>
</evidence>